<protein>
    <submittedName>
        <fullName evidence="4">Cobalt-zinc-cadmium resistance protein CzcB</fullName>
    </submittedName>
</protein>
<dbReference type="GO" id="GO:0015679">
    <property type="term" value="P:plasma membrane copper ion transport"/>
    <property type="evidence" value="ECO:0007669"/>
    <property type="project" value="TreeGrafter"/>
</dbReference>
<keyword evidence="1" id="KW-0813">Transport</keyword>
<dbReference type="Pfam" id="PF25917">
    <property type="entry name" value="BSH_RND"/>
    <property type="match status" value="1"/>
</dbReference>
<reference evidence="4 5" key="1">
    <citation type="submission" date="2019-02" db="EMBL/GenBank/DDBJ databases">
        <title>Deep-cultivation of Planctomycetes and their phenomic and genomic characterization uncovers novel biology.</title>
        <authorList>
            <person name="Wiegand S."/>
            <person name="Jogler M."/>
            <person name="Boedeker C."/>
            <person name="Pinto D."/>
            <person name="Vollmers J."/>
            <person name="Rivas-Marin E."/>
            <person name="Kohn T."/>
            <person name="Peeters S.H."/>
            <person name="Heuer A."/>
            <person name="Rast P."/>
            <person name="Oberbeckmann S."/>
            <person name="Bunk B."/>
            <person name="Jeske O."/>
            <person name="Meyerdierks A."/>
            <person name="Storesund J.E."/>
            <person name="Kallscheuer N."/>
            <person name="Luecker S."/>
            <person name="Lage O.M."/>
            <person name="Pohl T."/>
            <person name="Merkel B.J."/>
            <person name="Hornburger P."/>
            <person name="Mueller R.-W."/>
            <person name="Bruemmer F."/>
            <person name="Labrenz M."/>
            <person name="Spormann A.M."/>
            <person name="Op den Camp H."/>
            <person name="Overmann J."/>
            <person name="Amann R."/>
            <person name="Jetten M.S.M."/>
            <person name="Mascher T."/>
            <person name="Medema M.H."/>
            <person name="Devos D.P."/>
            <person name="Kaster A.-K."/>
            <person name="Ovreas L."/>
            <person name="Rohde M."/>
            <person name="Galperin M.Y."/>
            <person name="Jogler C."/>
        </authorList>
    </citation>
    <scope>NUCLEOTIDE SEQUENCE [LARGE SCALE GENOMIC DNA]</scope>
    <source>
        <strain evidence="4 5">Pla85_3_4</strain>
    </source>
</reference>
<dbReference type="GO" id="GO:0060003">
    <property type="term" value="P:copper ion export"/>
    <property type="evidence" value="ECO:0007669"/>
    <property type="project" value="TreeGrafter"/>
</dbReference>
<dbReference type="GO" id="GO:0030313">
    <property type="term" value="C:cell envelope"/>
    <property type="evidence" value="ECO:0007669"/>
    <property type="project" value="TreeGrafter"/>
</dbReference>
<dbReference type="AlphaFoldDB" id="A0A518E0G8"/>
<dbReference type="InterPro" id="IPR058625">
    <property type="entry name" value="MdtA-like_BSH"/>
</dbReference>
<dbReference type="Proteomes" id="UP000317648">
    <property type="component" value="Chromosome"/>
</dbReference>
<dbReference type="SUPFAM" id="SSF111369">
    <property type="entry name" value="HlyD-like secretion proteins"/>
    <property type="match status" value="1"/>
</dbReference>
<sequence length="283" mass="31133">MNPAVLLLLASLTTGQAKPEPLVVESAILSLLDQREAPAREAGVLDQMLVKELQTVVAGQSLAVIDSVDAVLEVERSEAHRDNASGRSENDSKVKFAEKELELARYEVKRLTDRIARFPDSASPEELERRNIQAEKSAAALQDAQLEFKAAKYELRIAEADLKLAERKVDRHRIVSPIDGVVVKIARRAGEWVQPGEIVFRILRLDKLKAEGFIPATLAPPDLIGRRAALKIAGDDTPHFGRVLFVSPEVNPADGTTRIWAEIDNPGRQLRPGQRGTLVIAPE</sequence>
<organism evidence="4 5">
    <name type="scientific">Lignipirellula cremea</name>
    <dbReference type="NCBI Taxonomy" id="2528010"/>
    <lineage>
        <taxon>Bacteria</taxon>
        <taxon>Pseudomonadati</taxon>
        <taxon>Planctomycetota</taxon>
        <taxon>Planctomycetia</taxon>
        <taxon>Pirellulales</taxon>
        <taxon>Pirellulaceae</taxon>
        <taxon>Lignipirellula</taxon>
    </lineage>
</organism>
<dbReference type="InterPro" id="IPR051909">
    <property type="entry name" value="MFP_Cation_Efflux"/>
</dbReference>
<dbReference type="Gene3D" id="1.10.287.470">
    <property type="entry name" value="Helix hairpin bin"/>
    <property type="match status" value="1"/>
</dbReference>
<dbReference type="EMBL" id="CP036433">
    <property type="protein sequence ID" value="QDU97573.1"/>
    <property type="molecule type" value="Genomic_DNA"/>
</dbReference>
<evidence type="ECO:0000313" key="4">
    <source>
        <dbReference type="EMBL" id="QDU97573.1"/>
    </source>
</evidence>
<dbReference type="PANTHER" id="PTHR30097:SF4">
    <property type="entry name" value="SLR6042 PROTEIN"/>
    <property type="match status" value="1"/>
</dbReference>
<evidence type="ECO:0000259" key="3">
    <source>
        <dbReference type="Pfam" id="PF25917"/>
    </source>
</evidence>
<proteinExistence type="predicted"/>
<keyword evidence="2" id="KW-0175">Coiled coil</keyword>
<keyword evidence="5" id="KW-1185">Reference proteome</keyword>
<accession>A0A518E0G8</accession>
<name>A0A518E0G8_9BACT</name>
<evidence type="ECO:0000256" key="1">
    <source>
        <dbReference type="ARBA" id="ARBA00022448"/>
    </source>
</evidence>
<dbReference type="OrthoDB" id="259511at2"/>
<dbReference type="KEGG" id="lcre:Pla8534_54230"/>
<dbReference type="PANTHER" id="PTHR30097">
    <property type="entry name" value="CATION EFFLUX SYSTEM PROTEIN CUSB"/>
    <property type="match status" value="1"/>
</dbReference>
<feature type="domain" description="Multidrug resistance protein MdtA-like barrel-sandwich hybrid" evidence="3">
    <location>
        <begin position="42"/>
        <end position="198"/>
    </location>
</feature>
<dbReference type="Gene3D" id="2.40.50.100">
    <property type="match status" value="1"/>
</dbReference>
<evidence type="ECO:0000313" key="5">
    <source>
        <dbReference type="Proteomes" id="UP000317648"/>
    </source>
</evidence>
<dbReference type="RefSeq" id="WP_145056338.1">
    <property type="nucleotide sequence ID" value="NZ_CP036433.1"/>
</dbReference>
<feature type="coiled-coil region" evidence="2">
    <location>
        <begin position="141"/>
        <end position="175"/>
    </location>
</feature>
<gene>
    <name evidence="4" type="primary">czcB_3</name>
    <name evidence="4" type="ORF">Pla8534_54230</name>
</gene>
<evidence type="ECO:0000256" key="2">
    <source>
        <dbReference type="SAM" id="Coils"/>
    </source>
</evidence>
<dbReference type="Gene3D" id="2.40.30.170">
    <property type="match status" value="1"/>
</dbReference>